<dbReference type="GeneID" id="54299146"/>
<dbReference type="EMBL" id="ML995475">
    <property type="protein sequence ID" value="KAF2146415.1"/>
    <property type="molecule type" value="Genomic_DNA"/>
</dbReference>
<dbReference type="InterPro" id="IPR017853">
    <property type="entry name" value="GH"/>
</dbReference>
<dbReference type="AlphaFoldDB" id="A0A6A6BT23"/>
<dbReference type="Gene3D" id="2.60.40.1180">
    <property type="entry name" value="Golgi alpha-mannosidase II"/>
    <property type="match status" value="1"/>
</dbReference>
<keyword evidence="2" id="KW-0732">Signal</keyword>
<dbReference type="SUPFAM" id="SSF51445">
    <property type="entry name" value="(Trans)glycosidases"/>
    <property type="match status" value="1"/>
</dbReference>
<organism evidence="4 5">
    <name type="scientific">Aplosporella prunicola CBS 121167</name>
    <dbReference type="NCBI Taxonomy" id="1176127"/>
    <lineage>
        <taxon>Eukaryota</taxon>
        <taxon>Fungi</taxon>
        <taxon>Dikarya</taxon>
        <taxon>Ascomycota</taxon>
        <taxon>Pezizomycotina</taxon>
        <taxon>Dothideomycetes</taxon>
        <taxon>Dothideomycetes incertae sedis</taxon>
        <taxon>Botryosphaeriales</taxon>
        <taxon>Aplosporellaceae</taxon>
        <taxon>Aplosporella</taxon>
    </lineage>
</organism>
<dbReference type="Gene3D" id="3.20.20.80">
    <property type="entry name" value="Glycosidases"/>
    <property type="match status" value="1"/>
</dbReference>
<evidence type="ECO:0000259" key="3">
    <source>
        <dbReference type="Pfam" id="PF16862"/>
    </source>
</evidence>
<dbReference type="InterPro" id="IPR031728">
    <property type="entry name" value="GlcAase_C"/>
</dbReference>
<protein>
    <submittedName>
        <fullName evidence="4">Glycoside hydrolase family 79 protein</fullName>
    </submittedName>
</protein>
<dbReference type="OrthoDB" id="2831684at2759"/>
<dbReference type="InterPro" id="IPR005199">
    <property type="entry name" value="Glyco_hydro_79"/>
</dbReference>
<dbReference type="Proteomes" id="UP000799438">
    <property type="component" value="Unassembled WGS sequence"/>
</dbReference>
<feature type="domain" description="Beta-glucuronidase C-terminal" evidence="3">
    <location>
        <begin position="384"/>
        <end position="476"/>
    </location>
</feature>
<dbReference type="GO" id="GO:0016020">
    <property type="term" value="C:membrane"/>
    <property type="evidence" value="ECO:0007669"/>
    <property type="project" value="InterPro"/>
</dbReference>
<keyword evidence="4" id="KW-0378">Hydrolase</keyword>
<dbReference type="RefSeq" id="XP_033402124.1">
    <property type="nucleotide sequence ID" value="XM_033541649.1"/>
</dbReference>
<dbReference type="Pfam" id="PF16862">
    <property type="entry name" value="Glyco_hydro_79C"/>
    <property type="match status" value="1"/>
</dbReference>
<name>A0A6A6BT23_9PEZI</name>
<comment type="similarity">
    <text evidence="1">Belongs to the glycosyl hydrolase 79 family.</text>
</comment>
<reference evidence="4" key="1">
    <citation type="journal article" date="2020" name="Stud. Mycol.">
        <title>101 Dothideomycetes genomes: a test case for predicting lifestyles and emergence of pathogens.</title>
        <authorList>
            <person name="Haridas S."/>
            <person name="Albert R."/>
            <person name="Binder M."/>
            <person name="Bloem J."/>
            <person name="Labutti K."/>
            <person name="Salamov A."/>
            <person name="Andreopoulos B."/>
            <person name="Baker S."/>
            <person name="Barry K."/>
            <person name="Bills G."/>
            <person name="Bluhm B."/>
            <person name="Cannon C."/>
            <person name="Castanera R."/>
            <person name="Culley D."/>
            <person name="Daum C."/>
            <person name="Ezra D."/>
            <person name="Gonzalez J."/>
            <person name="Henrissat B."/>
            <person name="Kuo A."/>
            <person name="Liang C."/>
            <person name="Lipzen A."/>
            <person name="Lutzoni F."/>
            <person name="Magnuson J."/>
            <person name="Mondo S."/>
            <person name="Nolan M."/>
            <person name="Ohm R."/>
            <person name="Pangilinan J."/>
            <person name="Park H.-J."/>
            <person name="Ramirez L."/>
            <person name="Alfaro M."/>
            <person name="Sun H."/>
            <person name="Tritt A."/>
            <person name="Yoshinaga Y."/>
            <person name="Zwiers L.-H."/>
            <person name="Turgeon B."/>
            <person name="Goodwin S."/>
            <person name="Spatafora J."/>
            <person name="Crous P."/>
            <person name="Grigoriev I."/>
        </authorList>
    </citation>
    <scope>NUCLEOTIDE SEQUENCE</scope>
    <source>
        <strain evidence="4">CBS 121167</strain>
    </source>
</reference>
<evidence type="ECO:0000256" key="1">
    <source>
        <dbReference type="ARBA" id="ARBA00009800"/>
    </source>
</evidence>
<dbReference type="InterPro" id="IPR052974">
    <property type="entry name" value="GH79_Enzymes"/>
</dbReference>
<dbReference type="GO" id="GO:0016798">
    <property type="term" value="F:hydrolase activity, acting on glycosyl bonds"/>
    <property type="evidence" value="ECO:0007669"/>
    <property type="project" value="InterPro"/>
</dbReference>
<evidence type="ECO:0000313" key="5">
    <source>
        <dbReference type="Proteomes" id="UP000799438"/>
    </source>
</evidence>
<dbReference type="PANTHER" id="PTHR36183">
    <property type="entry name" value="BETA-GLUCURONIDASE"/>
    <property type="match status" value="1"/>
</dbReference>
<keyword evidence="5" id="KW-1185">Reference proteome</keyword>
<sequence>MKLFILLVFLATSLAKNVSLNVPLTSNSTIRPIDGVWQSFSIEYSYMADYFGNKSQPNTFSNNILQSLKDRSGKNVILRVGGSTANRVAYNASQEEAVINVFGSNPDQPSHVYIGPVWYEAFQTAPEGTLVIYDVNYRDNTSAGVNATIEDARRVWDQLDNLYAFELGNEVEGWGKNGRTSDWSPELYVPDFLKYTSLLDFVDKPFFQGGVLQGSGGAYINEPWNSVRLLELELNRDGDIKAMSQHDYHGNNCDTTDEIPEVRQNLLNHTNVINRVWPHKQMSSVVAAQNVEYVLGETNSISCQGRDNVSNVFASALWYLDYNLYVAAHTEVAKMYFHQGTPYRYSIWAPDEARPIYYGALLLAKALDGEKQVLSVAEEETFVAYSLYSKNELDSVIVVNLEPYNATGNATTGRRFVDVQLPAAAKKLWRLTAPGADVKTGIRWAGQAVQEDGTIGEEITEEVGQVVRVQDSEAVLVKW</sequence>
<proteinExistence type="inferred from homology"/>
<gene>
    <name evidence="4" type="ORF">K452DRAFT_293999</name>
</gene>
<accession>A0A6A6BT23</accession>
<evidence type="ECO:0000256" key="2">
    <source>
        <dbReference type="SAM" id="SignalP"/>
    </source>
</evidence>
<evidence type="ECO:0000313" key="4">
    <source>
        <dbReference type="EMBL" id="KAF2146415.1"/>
    </source>
</evidence>
<dbReference type="PANTHER" id="PTHR36183:SF2">
    <property type="entry name" value="BETA-GLUCURONIDASE C-TERMINAL DOMAIN-CONTAINING PROTEIN"/>
    <property type="match status" value="1"/>
</dbReference>
<feature type="chain" id="PRO_5025679519" evidence="2">
    <location>
        <begin position="16"/>
        <end position="479"/>
    </location>
</feature>
<dbReference type="InterPro" id="IPR013780">
    <property type="entry name" value="Glyco_hydro_b"/>
</dbReference>
<dbReference type="Pfam" id="PF03662">
    <property type="entry name" value="Glyco_hydro_79n"/>
    <property type="match status" value="1"/>
</dbReference>
<feature type="signal peptide" evidence="2">
    <location>
        <begin position="1"/>
        <end position="15"/>
    </location>
</feature>